<dbReference type="PATRIC" id="fig|476272.21.peg.274"/>
<evidence type="ECO:0000313" key="4">
    <source>
        <dbReference type="Proteomes" id="UP000003100"/>
    </source>
</evidence>
<dbReference type="GO" id="GO:0016020">
    <property type="term" value="C:membrane"/>
    <property type="evidence" value="ECO:0007669"/>
    <property type="project" value="InterPro"/>
</dbReference>
<reference evidence="3 4" key="2">
    <citation type="submission" date="2009-02" db="EMBL/GenBank/DDBJ databases">
        <title>Draft genome sequence of Blautia hydrogenotrophica DSM 10507 (Ruminococcus hydrogenotrophicus DSM 10507).</title>
        <authorList>
            <person name="Sudarsanam P."/>
            <person name="Ley R."/>
            <person name="Guruge J."/>
            <person name="Turnbaugh P.J."/>
            <person name="Mahowald M."/>
            <person name="Liep D."/>
            <person name="Gordon J."/>
        </authorList>
    </citation>
    <scope>NUCLEOTIDE SEQUENCE [LARGE SCALE GENOMIC DNA]</scope>
    <source>
        <strain evidence="4">DSM 10507 / JCM 14656 / S5a33</strain>
    </source>
</reference>
<dbReference type="AlphaFoldDB" id="C0CRT0"/>
<proteinExistence type="predicted"/>
<dbReference type="eggNOG" id="COG2893">
    <property type="taxonomic scope" value="Bacteria"/>
</dbReference>
<evidence type="ECO:0000259" key="2">
    <source>
        <dbReference type="PROSITE" id="PS51096"/>
    </source>
</evidence>
<comment type="caution">
    <text evidence="3">The sequence shown here is derived from an EMBL/GenBank/DDBJ whole genome shotgun (WGS) entry which is preliminary data.</text>
</comment>
<dbReference type="Pfam" id="PF03610">
    <property type="entry name" value="EIIA-man"/>
    <property type="match status" value="1"/>
</dbReference>
<dbReference type="PROSITE" id="PS51096">
    <property type="entry name" value="PTS_EIIA_TYPE_4"/>
    <property type="match status" value="1"/>
</dbReference>
<protein>
    <recommendedName>
        <fullName evidence="2">PTS EIIA type-4 domain-containing protein</fullName>
    </recommendedName>
</protein>
<name>C0CRT0_BLAHS</name>
<reference evidence="3 4" key="1">
    <citation type="submission" date="2009-01" db="EMBL/GenBank/DDBJ databases">
        <authorList>
            <person name="Fulton L."/>
            <person name="Clifton S."/>
            <person name="Fulton B."/>
            <person name="Xu J."/>
            <person name="Minx P."/>
            <person name="Pepin K.H."/>
            <person name="Johnson M."/>
            <person name="Bhonagiri V."/>
            <person name="Nash W.E."/>
            <person name="Mardis E.R."/>
            <person name="Wilson R.K."/>
        </authorList>
    </citation>
    <scope>NUCLEOTIDE SEQUENCE [LARGE SCALE GENOMIC DNA]</scope>
    <source>
        <strain evidence="4">DSM 10507 / JCM 14656 / S5a33</strain>
    </source>
</reference>
<dbReference type="EMBL" id="ACBZ01000189">
    <property type="protein sequence ID" value="EEG47547.1"/>
    <property type="molecule type" value="Genomic_DNA"/>
</dbReference>
<dbReference type="InterPro" id="IPR004701">
    <property type="entry name" value="PTS_EIIA_man-typ"/>
</dbReference>
<dbReference type="InterPro" id="IPR036662">
    <property type="entry name" value="PTS_EIIA_man-typ_sf"/>
</dbReference>
<dbReference type="SUPFAM" id="SSF53062">
    <property type="entry name" value="PTS system fructose IIA component-like"/>
    <property type="match status" value="1"/>
</dbReference>
<accession>C0CRT0</accession>
<dbReference type="PANTHER" id="PTHR33799">
    <property type="entry name" value="PTS PERMEASE-RELATED-RELATED"/>
    <property type="match status" value="1"/>
</dbReference>
<dbReference type="RefSeq" id="WP_005952082.1">
    <property type="nucleotide sequence ID" value="NZ_CP136423.1"/>
</dbReference>
<dbReference type="GeneID" id="86823098"/>
<dbReference type="Proteomes" id="UP000003100">
    <property type="component" value="Unassembled WGS sequence"/>
</dbReference>
<dbReference type="InterPro" id="IPR051471">
    <property type="entry name" value="Bacterial_PTS_sugar_comp"/>
</dbReference>
<dbReference type="PANTHER" id="PTHR33799:SF1">
    <property type="entry name" value="PTS SYSTEM MANNOSE-SPECIFIC EIIAB COMPONENT-RELATED"/>
    <property type="match status" value="1"/>
</dbReference>
<evidence type="ECO:0000313" key="3">
    <source>
        <dbReference type="EMBL" id="EEG47547.1"/>
    </source>
</evidence>
<evidence type="ECO:0000256" key="1">
    <source>
        <dbReference type="ARBA" id="ARBA00022679"/>
    </source>
</evidence>
<gene>
    <name evidence="3" type="ORF">RUMHYD_03596</name>
</gene>
<keyword evidence="4" id="KW-1185">Reference proteome</keyword>
<keyword evidence="1" id="KW-0808">Transferase</keyword>
<sequence length="148" mass="15909">MIHYVSGTVEKDMIGLIICSHGSVSRGLAEAVSMVYGSCSNLAYLGLEESDDIESWGNELADLTRIFPKGCIVLVDLFGGTPCNQFLAKTASDSSSKTCAVAGVNLGMVLEALEYRETNELEELAAILTESGRNAVVNISEKWNNRRG</sequence>
<feature type="domain" description="PTS EIIA type-4" evidence="2">
    <location>
        <begin position="13"/>
        <end position="136"/>
    </location>
</feature>
<dbReference type="GO" id="GO:0016740">
    <property type="term" value="F:transferase activity"/>
    <property type="evidence" value="ECO:0007669"/>
    <property type="project" value="UniProtKB-KW"/>
</dbReference>
<dbReference type="HOGENOM" id="CLU_123235_0_1_9"/>
<dbReference type="GO" id="GO:0009401">
    <property type="term" value="P:phosphoenolpyruvate-dependent sugar phosphotransferase system"/>
    <property type="evidence" value="ECO:0007669"/>
    <property type="project" value="InterPro"/>
</dbReference>
<dbReference type="Gene3D" id="3.40.50.510">
    <property type="entry name" value="Phosphotransferase system, mannose-type IIA component"/>
    <property type="match status" value="1"/>
</dbReference>
<organism evidence="3 4">
    <name type="scientific">Blautia hydrogenotrophica (strain DSM 10507 / JCM 14656 / S5a33)</name>
    <name type="common">Ruminococcus hydrogenotrophicus</name>
    <dbReference type="NCBI Taxonomy" id="476272"/>
    <lineage>
        <taxon>Bacteria</taxon>
        <taxon>Bacillati</taxon>
        <taxon>Bacillota</taxon>
        <taxon>Clostridia</taxon>
        <taxon>Lachnospirales</taxon>
        <taxon>Lachnospiraceae</taxon>
        <taxon>Blautia</taxon>
    </lineage>
</organism>